<feature type="compositionally biased region" description="Polar residues" evidence="1">
    <location>
        <begin position="1"/>
        <end position="18"/>
    </location>
</feature>
<proteinExistence type="predicted"/>
<name>A0A5M9MA21_9EURO</name>
<evidence type="ECO:0000313" key="3">
    <source>
        <dbReference type="Proteomes" id="UP000324241"/>
    </source>
</evidence>
<dbReference type="RefSeq" id="XP_033420751.1">
    <property type="nucleotide sequence ID" value="XM_033566549.1"/>
</dbReference>
<feature type="compositionally biased region" description="Polar residues" evidence="1">
    <location>
        <begin position="89"/>
        <end position="101"/>
    </location>
</feature>
<comment type="caution">
    <text evidence="2">The sequence shown here is derived from an EMBL/GenBank/DDBJ whole genome shotgun (WGS) entry which is preliminary data.</text>
</comment>
<feature type="region of interest" description="Disordered" evidence="1">
    <location>
        <begin position="126"/>
        <end position="156"/>
    </location>
</feature>
<feature type="region of interest" description="Disordered" evidence="1">
    <location>
        <begin position="1"/>
        <end position="40"/>
    </location>
</feature>
<evidence type="ECO:0000313" key="2">
    <source>
        <dbReference type="EMBL" id="KAA8641389.1"/>
    </source>
</evidence>
<reference evidence="2 3" key="1">
    <citation type="submission" date="2019-08" db="EMBL/GenBank/DDBJ databases">
        <title>The genome sequence of a newly discovered highly antifungal drug resistant Aspergillus species, Aspergillus tanneri NIH 1004.</title>
        <authorList>
            <person name="Mounaud S."/>
            <person name="Singh I."/>
            <person name="Joardar V."/>
            <person name="Pakala S."/>
            <person name="Pakala S."/>
            <person name="Venepally P."/>
            <person name="Chung J.K."/>
            <person name="Losada L."/>
            <person name="Nierman W.C."/>
        </authorList>
    </citation>
    <scope>NUCLEOTIDE SEQUENCE [LARGE SCALE GENOMIC DNA]</scope>
    <source>
        <strain evidence="2 3">NIH1004</strain>
    </source>
</reference>
<organism evidence="2 3">
    <name type="scientific">Aspergillus tanneri</name>
    <dbReference type="NCBI Taxonomy" id="1220188"/>
    <lineage>
        <taxon>Eukaryota</taxon>
        <taxon>Fungi</taxon>
        <taxon>Dikarya</taxon>
        <taxon>Ascomycota</taxon>
        <taxon>Pezizomycotina</taxon>
        <taxon>Eurotiomycetes</taxon>
        <taxon>Eurotiomycetidae</taxon>
        <taxon>Eurotiales</taxon>
        <taxon>Aspergillaceae</taxon>
        <taxon>Aspergillus</taxon>
        <taxon>Aspergillus subgen. Circumdati</taxon>
    </lineage>
</organism>
<accession>A0A5M9MA21</accession>
<dbReference type="VEuPathDB" id="FungiDB:EYZ11_012993"/>
<dbReference type="GeneID" id="54324556"/>
<protein>
    <submittedName>
        <fullName evidence="2">Uncharacterized protein</fullName>
    </submittedName>
</protein>
<evidence type="ECO:0000256" key="1">
    <source>
        <dbReference type="SAM" id="MobiDB-lite"/>
    </source>
</evidence>
<sequence>MAQRPNNTDLPPKETTQPLKGKGPHQQNDPGDWESQEREPWANAMECVQGQAQMYCYPRVVFEVFEPHVYTPLPAQPPSPAQQGDETGEVQQTQRTSGNLRSDTKGVAGQYNKHSLNDLARKHTLTQHLAPNEQGNGGTRDYPWAKGKPFPPMETKGAMKLSHKLAILPYINAPDLPDTSGEGDSTPSGSAEAGEDGNPSHSGETERGAGVKTTSSSEDERGRTPRRRRRRRGADSPDGGDEALRRAICENTHISKLKTCEKALEEPLPLLAEAEECARTARSLVV</sequence>
<gene>
    <name evidence="2" type="ORF">ATNIH1004_001854</name>
</gene>
<feature type="region of interest" description="Disordered" evidence="1">
    <location>
        <begin position="72"/>
        <end position="107"/>
    </location>
</feature>
<feature type="region of interest" description="Disordered" evidence="1">
    <location>
        <begin position="173"/>
        <end position="244"/>
    </location>
</feature>
<dbReference type="Proteomes" id="UP000324241">
    <property type="component" value="Unassembled WGS sequence"/>
</dbReference>
<dbReference type="EMBL" id="QUQM01000010">
    <property type="protein sequence ID" value="KAA8641389.1"/>
    <property type="molecule type" value="Genomic_DNA"/>
</dbReference>
<dbReference type="AlphaFoldDB" id="A0A5M9MA21"/>